<gene>
    <name evidence="1" type="ORF">L288_13415</name>
</gene>
<sequence>MVDRPRIPTRDEITERNGDMLGRCIEQAQAFTASPAYENAIREILEKCRRAIRQFP</sequence>
<dbReference type="Proteomes" id="UP000015525">
    <property type="component" value="Unassembled WGS sequence"/>
</dbReference>
<organism evidence="1 2">
    <name type="scientific">Sphingobium quisquiliarum P25</name>
    <dbReference type="NCBI Taxonomy" id="1329909"/>
    <lineage>
        <taxon>Bacteria</taxon>
        <taxon>Pseudomonadati</taxon>
        <taxon>Pseudomonadota</taxon>
        <taxon>Alphaproteobacteria</taxon>
        <taxon>Sphingomonadales</taxon>
        <taxon>Sphingomonadaceae</taxon>
        <taxon>Sphingobium</taxon>
    </lineage>
</organism>
<protein>
    <submittedName>
        <fullName evidence="1">Uncharacterized protein</fullName>
    </submittedName>
</protein>
<reference evidence="1 2" key="1">
    <citation type="journal article" date="2013" name="Genome Announc.">
        <title>Draft Genome Sequence of Sphingobium quisquiliarum Strain P25T, a Novel Hexachlorocyclohexane (HCH)-Degrading Bacterium Isolated from an HCH Dumpsite.</title>
        <authorList>
            <person name="Kumar Singh A."/>
            <person name="Sangwan N."/>
            <person name="Sharma A."/>
            <person name="Gupta V."/>
            <person name="Khurana J.P."/>
            <person name="Lal R."/>
        </authorList>
    </citation>
    <scope>NUCLEOTIDE SEQUENCE [LARGE SCALE GENOMIC DNA]</scope>
    <source>
        <strain evidence="1 2">P25</strain>
    </source>
</reference>
<keyword evidence="2" id="KW-1185">Reference proteome</keyword>
<comment type="caution">
    <text evidence="1">The sequence shown here is derived from an EMBL/GenBank/DDBJ whole genome shotgun (WGS) entry which is preliminary data.</text>
</comment>
<name>T0HZ43_9SPHN</name>
<evidence type="ECO:0000313" key="1">
    <source>
        <dbReference type="EMBL" id="EQB04655.1"/>
    </source>
</evidence>
<dbReference type="AlphaFoldDB" id="T0HZ43"/>
<proteinExistence type="predicted"/>
<dbReference type="EMBL" id="ATHO01000119">
    <property type="protein sequence ID" value="EQB04655.1"/>
    <property type="molecule type" value="Genomic_DNA"/>
</dbReference>
<accession>T0HZ43</accession>
<evidence type="ECO:0000313" key="2">
    <source>
        <dbReference type="Proteomes" id="UP000015525"/>
    </source>
</evidence>